<gene>
    <name evidence="1" type="ORF">IE81DRAFT_92858</name>
</gene>
<evidence type="ECO:0000313" key="1">
    <source>
        <dbReference type="EMBL" id="PWN43243.1"/>
    </source>
</evidence>
<dbReference type="RefSeq" id="XP_025370403.1">
    <property type="nucleotide sequence ID" value="XM_025517751.1"/>
</dbReference>
<sequence>MNGIKHVAPRLAIQLLLTSPQPTCRAAAFPPSYLSPTRHSSSPPLPAAFVTALLRSLFIRHSTTLRRSPAPRTTIHGIACLSPNSVLAFILRPAPKHSTL</sequence>
<dbReference type="GeneID" id="37039621"/>
<dbReference type="AlphaFoldDB" id="A0A316W393"/>
<protein>
    <submittedName>
        <fullName evidence="1">Uncharacterized protein</fullName>
    </submittedName>
</protein>
<keyword evidence="2" id="KW-1185">Reference proteome</keyword>
<name>A0A316W393_9BASI</name>
<dbReference type="Proteomes" id="UP000245783">
    <property type="component" value="Unassembled WGS sequence"/>
</dbReference>
<organism evidence="1 2">
    <name type="scientific">Ceraceosorus guamensis</name>
    <dbReference type="NCBI Taxonomy" id="1522189"/>
    <lineage>
        <taxon>Eukaryota</taxon>
        <taxon>Fungi</taxon>
        <taxon>Dikarya</taxon>
        <taxon>Basidiomycota</taxon>
        <taxon>Ustilaginomycotina</taxon>
        <taxon>Exobasidiomycetes</taxon>
        <taxon>Ceraceosorales</taxon>
        <taxon>Ceraceosoraceae</taxon>
        <taxon>Ceraceosorus</taxon>
    </lineage>
</organism>
<proteinExistence type="predicted"/>
<dbReference type="EMBL" id="KZ819371">
    <property type="protein sequence ID" value="PWN43243.1"/>
    <property type="molecule type" value="Genomic_DNA"/>
</dbReference>
<dbReference type="InParanoid" id="A0A316W393"/>
<reference evidence="1 2" key="1">
    <citation type="journal article" date="2018" name="Mol. Biol. Evol.">
        <title>Broad Genomic Sampling Reveals a Smut Pathogenic Ancestry of the Fungal Clade Ustilaginomycotina.</title>
        <authorList>
            <person name="Kijpornyongpan T."/>
            <person name="Mondo S.J."/>
            <person name="Barry K."/>
            <person name="Sandor L."/>
            <person name="Lee J."/>
            <person name="Lipzen A."/>
            <person name="Pangilinan J."/>
            <person name="LaButti K."/>
            <person name="Hainaut M."/>
            <person name="Henrissat B."/>
            <person name="Grigoriev I.V."/>
            <person name="Spatafora J.W."/>
            <person name="Aime M.C."/>
        </authorList>
    </citation>
    <scope>NUCLEOTIDE SEQUENCE [LARGE SCALE GENOMIC DNA]</scope>
    <source>
        <strain evidence="1 2">MCA 4658</strain>
    </source>
</reference>
<evidence type="ECO:0000313" key="2">
    <source>
        <dbReference type="Proteomes" id="UP000245783"/>
    </source>
</evidence>
<accession>A0A316W393</accession>